<evidence type="ECO:0000313" key="1">
    <source>
        <dbReference type="EMBL" id="EEY18454.1"/>
    </source>
</evidence>
<dbReference type="GeneID" id="9530172"/>
<organism evidence="2">
    <name type="scientific">Verticillium alfalfae (strain VaMs.102 / ATCC MYA-4576 / FGSC 10136)</name>
    <name type="common">Verticillium wilt of alfalfa</name>
    <name type="synonym">Verticillium albo-atrum</name>
    <dbReference type="NCBI Taxonomy" id="526221"/>
    <lineage>
        <taxon>Eukaryota</taxon>
        <taxon>Fungi</taxon>
        <taxon>Dikarya</taxon>
        <taxon>Ascomycota</taxon>
        <taxon>Pezizomycotina</taxon>
        <taxon>Sordariomycetes</taxon>
        <taxon>Hypocreomycetidae</taxon>
        <taxon>Glomerellales</taxon>
        <taxon>Plectosphaerellaceae</taxon>
        <taxon>Verticillium</taxon>
    </lineage>
</organism>
<dbReference type="Proteomes" id="UP000008698">
    <property type="component" value="Unassembled WGS sequence"/>
</dbReference>
<dbReference type="RefSeq" id="XP_003004957.1">
    <property type="nucleotide sequence ID" value="XM_003004911.1"/>
</dbReference>
<dbReference type="KEGG" id="val:VDBG_04563"/>
<dbReference type="HOGENOM" id="CLU_026788_0_0_1"/>
<dbReference type="OMA" id="QFANIAC"/>
<reference evidence="2" key="1">
    <citation type="journal article" date="2011" name="PLoS Pathog.">
        <title>Comparative genomics yields insights into niche adaptation of plant vascular wilt pathogens.</title>
        <authorList>
            <person name="Klosterman S.J."/>
            <person name="Subbarao K.V."/>
            <person name="Kang S."/>
            <person name="Veronese P."/>
            <person name="Gold S.E."/>
            <person name="Thomma B.P.H.J."/>
            <person name="Chen Z."/>
            <person name="Henrissat B."/>
            <person name="Lee Y.-H."/>
            <person name="Park J."/>
            <person name="Garcia-Pedrajas M.D."/>
            <person name="Barbara D.J."/>
            <person name="Anchieta A."/>
            <person name="de Jonge R."/>
            <person name="Santhanam P."/>
            <person name="Maruthachalam K."/>
            <person name="Atallah Z."/>
            <person name="Amyotte S.G."/>
            <person name="Paz Z."/>
            <person name="Inderbitzin P."/>
            <person name="Hayes R.J."/>
            <person name="Heiman D.I."/>
            <person name="Young S."/>
            <person name="Zeng Q."/>
            <person name="Engels R."/>
            <person name="Galagan J."/>
            <person name="Cuomo C.A."/>
            <person name="Dobinson K.F."/>
            <person name="Ma L.-J."/>
        </authorList>
    </citation>
    <scope>NUCLEOTIDE SEQUENCE [LARGE SCALE GENOMIC DNA]</scope>
    <source>
        <strain evidence="2">VaMs.102 / ATCC MYA-4576 / FGSC 10136</strain>
    </source>
</reference>
<dbReference type="OrthoDB" id="1896086at2759"/>
<sequence length="705" mass="76485">MLRPVFNQDLRLLRWLPIKATFISAKIHQLLMGNSNTTTDRQLLLTRLYSVRVAAVVPTEAGEIGINPPGPEPTPVNIEGHTKYLTEENGSTKWIGVDPFSYCRHQVTTTNAAGETGVVTLAKGISASKNAEGGLDILISPAVKAKLEAIAKEVTPCAAKRRRQVRNRKRGGPACGLADFVQRVGADQELQETFAHPLTDQVFNDFDEGYSGDPADDPGWEGDGGQVGHEDEGYFSEDEEGFFEAAEGDGTAESIVISSPEEAAAIGEILSGAGAAEAAAVWGGSTVTAGSFLAWLYGTLKEGKELSFAQKIPAESVHTVTKTKSETTTTTSSSCAVQTDGPPACDEACKPTAVKLEDPRVTDINYWACSEGDGKGCKCRTDAKEIASYADGEFMQQILDVSGVLKDKPLQPTIECPNDLTNVPSKYLVDKTSVKFCEDVMGDLGNERLPVAYDIHGNKIPILRAAVAAAASTDLTARWLGRRAPPTNPDNYLDYRFFLSYTPGGDDCLVPKEDLCKNAYEALVKSNCGTNHGSVGDIMFADSSIDVGCGKFAWKVEKMAEPEPPEPELEVGERQCNDGYSHHDVHNDQQKFWSETYCKWTAEGVTLKKGDDKLKEMYMHPIGPYADLHQNFNVSWVEGCEHADGQKADFPIPGDDSVTCKSLMRDLYVECKCIREEQNREQFANIACEQVAPTEAQAGPLTPAV</sequence>
<evidence type="ECO:0000313" key="2">
    <source>
        <dbReference type="Proteomes" id="UP000008698"/>
    </source>
</evidence>
<proteinExistence type="predicted"/>
<name>C9SHN1_VERA1</name>
<accession>C9SHN1</accession>
<dbReference type="AlphaFoldDB" id="C9SHN1"/>
<dbReference type="EMBL" id="DS985218">
    <property type="protein sequence ID" value="EEY18454.1"/>
    <property type="molecule type" value="Genomic_DNA"/>
</dbReference>
<gene>
    <name evidence="1" type="ORF">VDBG_04563</name>
</gene>
<protein>
    <submittedName>
        <fullName evidence="1">Predicted protein</fullName>
    </submittedName>
</protein>
<keyword evidence="2" id="KW-1185">Reference proteome</keyword>
<dbReference type="eggNOG" id="ENOG502TEKM">
    <property type="taxonomic scope" value="Eukaryota"/>
</dbReference>